<keyword evidence="1" id="KW-0863">Zinc-finger</keyword>
<dbReference type="STRING" id="66430.ACS04_17855"/>
<accession>A0A0J6XP45</accession>
<dbReference type="Proteomes" id="UP000035932">
    <property type="component" value="Unassembled WGS sequence"/>
</dbReference>
<dbReference type="AlphaFoldDB" id="A0A0J6XP45"/>
<evidence type="ECO:0000313" key="4">
    <source>
        <dbReference type="Proteomes" id="UP000035932"/>
    </source>
</evidence>
<proteinExistence type="predicted"/>
<evidence type="ECO:0000256" key="1">
    <source>
        <dbReference type="PROSITE-ProRule" id="PRU00325"/>
    </source>
</evidence>
<reference evidence="3 4" key="1">
    <citation type="submission" date="2015-06" db="EMBL/GenBank/DDBJ databases">
        <title>Recapitulation of the evolution of biosynthetic gene clusters reveals hidden chemical diversity on bacterial genomes.</title>
        <authorList>
            <person name="Cruz-Morales P."/>
            <person name="Martinez-Guerrero C."/>
            <person name="Morales-Escalante M.A."/>
            <person name="Yanez-Guerra L.A."/>
            <person name="Kopp J.F."/>
            <person name="Feldmann J."/>
            <person name="Ramos-Aboites H.E."/>
            <person name="Barona-Gomez F."/>
        </authorList>
    </citation>
    <scope>NUCLEOTIDE SEQUENCE [LARGE SCALE GENOMIC DNA]</scope>
    <source>
        <strain evidence="3 4">ATCC 31245</strain>
    </source>
</reference>
<keyword evidence="1" id="KW-0862">Zinc</keyword>
<dbReference type="EMBL" id="LFML01000068">
    <property type="protein sequence ID" value="KMO96493.1"/>
    <property type="molecule type" value="Genomic_DNA"/>
</dbReference>
<dbReference type="InterPro" id="IPR007527">
    <property type="entry name" value="Znf_SWIM"/>
</dbReference>
<evidence type="ECO:0000313" key="3">
    <source>
        <dbReference type="EMBL" id="KMO96493.1"/>
    </source>
</evidence>
<protein>
    <recommendedName>
        <fullName evidence="2">SWIM-type domain-containing protein</fullName>
    </recommendedName>
</protein>
<gene>
    <name evidence="3" type="ORF">ACS04_17855</name>
</gene>
<comment type="caution">
    <text evidence="3">The sequence shown here is derived from an EMBL/GenBank/DDBJ whole genome shotgun (WGS) entry which is preliminary data.</text>
</comment>
<dbReference type="GO" id="GO:0008270">
    <property type="term" value="F:zinc ion binding"/>
    <property type="evidence" value="ECO:0007669"/>
    <property type="project" value="UniProtKB-KW"/>
</dbReference>
<dbReference type="RefSeq" id="WP_048477616.1">
    <property type="nucleotide sequence ID" value="NZ_JBIRUD010000005.1"/>
</dbReference>
<keyword evidence="1" id="KW-0479">Metal-binding</keyword>
<keyword evidence="4" id="KW-1185">Reference proteome</keyword>
<organism evidence="3 4">
    <name type="scientific">Streptomyces roseus</name>
    <dbReference type="NCBI Taxonomy" id="66430"/>
    <lineage>
        <taxon>Bacteria</taxon>
        <taxon>Bacillati</taxon>
        <taxon>Actinomycetota</taxon>
        <taxon>Actinomycetes</taxon>
        <taxon>Kitasatosporales</taxon>
        <taxon>Streptomycetaceae</taxon>
        <taxon>Streptomyces</taxon>
    </lineage>
</organism>
<dbReference type="PROSITE" id="PS50966">
    <property type="entry name" value="ZF_SWIM"/>
    <property type="match status" value="1"/>
</dbReference>
<name>A0A0J6XP45_9ACTN</name>
<feature type="domain" description="SWIM-type" evidence="2">
    <location>
        <begin position="51"/>
        <end position="88"/>
    </location>
</feature>
<dbReference type="Pfam" id="PF04434">
    <property type="entry name" value="SWIM"/>
    <property type="match status" value="1"/>
</dbReference>
<evidence type="ECO:0000259" key="2">
    <source>
        <dbReference type="PROSITE" id="PS50966"/>
    </source>
</evidence>
<dbReference type="PATRIC" id="fig|66430.4.peg.6287"/>
<sequence length="560" mass="61098">MSNTLGFGRDDLRRLAGARSFERGLGYLSSVSALEIGERTITATVDGTDVYGVELTEHENGLTGWCDCPYGQEGNFCKHCVAVGLAVLEQAESVPKHRAAAASRGRQFTTWLETRTRDELLSLVREQIAADRHLRRRLELRAAAAGDDPGAVRERILALLDTRPFARYGCVEYADARAYGLQAAEAVSVVRTLTETGRATEAVGLSRSAIEALARTYGEIDDSGGVVGDVADGLAAAHLEACLAAHPDPDQTADWLVDHLLSDLSDATGILLPEYADVLKAAGLSRAHERAAAALRENPEHWAAKDLMDQLLRMEGSVDALIALHAADLDPSGATHLLIAQELERAGRPAEALDWAERGLREADPGHGPDPRLVDFACERHIRAGRPADVVRIRREVLLRRRSLTAYQQLRTAARAVGGWEETERTRALDALRADARSHKGLGRPRSALVDALLDDGDLDAGWDAAGEGHADDTQWLILAERTRNERPADALAVYLRLIGPLLTRTGDATYERLTELLLSARACHRALDTEDEFAIYMTTLRTAQKRKRNLTALLDQHGL</sequence>
<dbReference type="OrthoDB" id="3677745at2"/>